<dbReference type="Gene3D" id="3.90.180.10">
    <property type="entry name" value="Medium-chain alcohol dehydrogenases, catalytic domain"/>
    <property type="match status" value="1"/>
</dbReference>
<proteinExistence type="predicted"/>
<keyword evidence="2" id="KW-1185">Reference proteome</keyword>
<dbReference type="STRING" id="65499.SAMN04488000_105184"/>
<sequence>MKAVAVTSHGSPPELVDLPGPSVVDDHDLLLDVLAAGLHPVVRAQAGGTHYTSTRALPFVPGIDGVGRDAAGGLRYFVLLGAAGGAMAEQVVVDARHTVLLPSGADLVAVAATMNPAMSAWLALRVRTRVERGRDVLVLGATGNSGRMAVRIAALLGARRVVAAGRDPDRLAELPALGATDVVPLDDVDLLAATAADVDVVLDYVWGPPTTAVLTGIAARRTDPRRTLTWVEIGSVAGPDAVLPSAALRSCRIELVGSGRGSLGAGEVVAGLTELAVPVAAGELAVDAEVRPLSDIARSWRDAERLTRRIVLVPGLGVGA</sequence>
<reference evidence="2" key="1">
    <citation type="submission" date="2016-10" db="EMBL/GenBank/DDBJ databases">
        <authorList>
            <person name="Varghese N."/>
            <person name="Submissions S."/>
        </authorList>
    </citation>
    <scope>NUCLEOTIDE SEQUENCE [LARGE SCALE GENOMIC DNA]</scope>
    <source>
        <strain evidence="2">DSM 44437</strain>
    </source>
</reference>
<evidence type="ECO:0000313" key="2">
    <source>
        <dbReference type="Proteomes" id="UP000199503"/>
    </source>
</evidence>
<dbReference type="Proteomes" id="UP000199503">
    <property type="component" value="Unassembled WGS sequence"/>
</dbReference>
<protein>
    <submittedName>
        <fullName evidence="1">NADPH:quinone reductase</fullName>
    </submittedName>
</protein>
<gene>
    <name evidence="1" type="ORF">SAMN04488000_105184</name>
</gene>
<dbReference type="AlphaFoldDB" id="A0A1H9K5H1"/>
<dbReference type="PANTHER" id="PTHR43677">
    <property type="entry name" value="SHORT-CHAIN DEHYDROGENASE/REDUCTASE"/>
    <property type="match status" value="1"/>
</dbReference>
<dbReference type="OrthoDB" id="9787435at2"/>
<dbReference type="PANTHER" id="PTHR43677:SF11">
    <property type="entry name" value="ZINC-CONTAINING ALCOHOL DEHYDROGENASE"/>
    <property type="match status" value="1"/>
</dbReference>
<accession>A0A1H9K5H1</accession>
<dbReference type="InterPro" id="IPR011032">
    <property type="entry name" value="GroES-like_sf"/>
</dbReference>
<dbReference type="SUPFAM" id="SSF50129">
    <property type="entry name" value="GroES-like"/>
    <property type="match status" value="1"/>
</dbReference>
<organism evidence="1 2">
    <name type="scientific">Lentzea albida</name>
    <dbReference type="NCBI Taxonomy" id="65499"/>
    <lineage>
        <taxon>Bacteria</taxon>
        <taxon>Bacillati</taxon>
        <taxon>Actinomycetota</taxon>
        <taxon>Actinomycetes</taxon>
        <taxon>Pseudonocardiales</taxon>
        <taxon>Pseudonocardiaceae</taxon>
        <taxon>Lentzea</taxon>
    </lineage>
</organism>
<dbReference type="InterPro" id="IPR036291">
    <property type="entry name" value="NAD(P)-bd_dom_sf"/>
</dbReference>
<dbReference type="EMBL" id="FOFV01000005">
    <property type="protein sequence ID" value="SEQ94322.1"/>
    <property type="molecule type" value="Genomic_DNA"/>
</dbReference>
<dbReference type="SUPFAM" id="SSF51735">
    <property type="entry name" value="NAD(P)-binding Rossmann-fold domains"/>
    <property type="match status" value="1"/>
</dbReference>
<dbReference type="InterPro" id="IPR051397">
    <property type="entry name" value="Zn-ADH-like_protein"/>
</dbReference>
<dbReference type="Gene3D" id="3.40.50.720">
    <property type="entry name" value="NAD(P)-binding Rossmann-like Domain"/>
    <property type="match status" value="1"/>
</dbReference>
<name>A0A1H9K5H1_9PSEU</name>
<evidence type="ECO:0000313" key="1">
    <source>
        <dbReference type="EMBL" id="SEQ94322.1"/>
    </source>
</evidence>
<dbReference type="GO" id="GO:0016491">
    <property type="term" value="F:oxidoreductase activity"/>
    <property type="evidence" value="ECO:0007669"/>
    <property type="project" value="TreeGrafter"/>
</dbReference>